<evidence type="ECO:0000313" key="1">
    <source>
        <dbReference type="EMBL" id="MBD2200538.1"/>
    </source>
</evidence>
<gene>
    <name evidence="1" type="ORF">H6G24_34645</name>
</gene>
<name>A0ABR8AKK2_9CYAN</name>
<sequence>MIKQIDFRWRYQPCKETDVKLMRYIQSNRIKSKTEIMLVAVRSFWLIHAIIGDSQDKENVQRLARSCIQALKKQAQEIEELAGLPELSSTLSTQYLVNSTSDNVRNQSLEELREASDKHVYDDAGLSNFM</sequence>
<proteinExistence type="predicted"/>
<organism evidence="1 2">
    <name type="scientific">Calothrix parietina FACHB-288</name>
    <dbReference type="NCBI Taxonomy" id="2692896"/>
    <lineage>
        <taxon>Bacteria</taxon>
        <taxon>Bacillati</taxon>
        <taxon>Cyanobacteriota</taxon>
        <taxon>Cyanophyceae</taxon>
        <taxon>Nostocales</taxon>
        <taxon>Calotrichaceae</taxon>
        <taxon>Calothrix</taxon>
    </lineage>
</organism>
<protein>
    <submittedName>
        <fullName evidence="1">Uncharacterized protein</fullName>
    </submittedName>
</protein>
<dbReference type="Proteomes" id="UP000658514">
    <property type="component" value="Unassembled WGS sequence"/>
</dbReference>
<evidence type="ECO:0000313" key="2">
    <source>
        <dbReference type="Proteomes" id="UP000658514"/>
    </source>
</evidence>
<accession>A0ABR8AKK2</accession>
<dbReference type="EMBL" id="JACJQH010000095">
    <property type="protein sequence ID" value="MBD2200538.1"/>
    <property type="molecule type" value="Genomic_DNA"/>
</dbReference>
<reference evidence="1 2" key="1">
    <citation type="journal article" date="2020" name="ISME J.">
        <title>Comparative genomics reveals insights into cyanobacterial evolution and habitat adaptation.</title>
        <authorList>
            <person name="Chen M.Y."/>
            <person name="Teng W.K."/>
            <person name="Zhao L."/>
            <person name="Hu C.X."/>
            <person name="Zhou Y.K."/>
            <person name="Han B.P."/>
            <person name="Song L.R."/>
            <person name="Shu W.S."/>
        </authorList>
    </citation>
    <scope>NUCLEOTIDE SEQUENCE [LARGE SCALE GENOMIC DNA]</scope>
    <source>
        <strain evidence="1 2">FACHB-288</strain>
    </source>
</reference>
<comment type="caution">
    <text evidence="1">The sequence shown here is derived from an EMBL/GenBank/DDBJ whole genome shotgun (WGS) entry which is preliminary data.</text>
</comment>
<keyword evidence="2" id="KW-1185">Reference proteome</keyword>